<dbReference type="GO" id="GO:0015074">
    <property type="term" value="P:DNA integration"/>
    <property type="evidence" value="ECO:0007669"/>
    <property type="project" value="UniProtKB-KW"/>
</dbReference>
<keyword evidence="2" id="KW-0229">DNA integration</keyword>
<sequence length="401" mass="46638">MAKINGVYQDKKTKKWYFYASLGFDAATGKRIQKMKRGFNTQRDAYEARIELLKDAQDIGILSNTDMNYKTFIDEIFLPDYKAKVEITTYENRQSVLQKIKNYFGKKKPADISAMEIQRFKNNLTKNYSQAYARAVYGMFSQTIEMAKNLGMLKHNLVKRVGTIPKAKVRVEFWSREEFEKVLTTFDLGDYYDHYSFVIVWLYFMTGLRVNEGTALLWDRDVDLENKTISVQYSLRLKNKDSWEFGPTKTKAGRRTIALDNDTIEILKNWKAKQEEFGKIDFVLSYNGNPTWKSTINRIVKRHAKLASVKEIQPKGLRHSHASLLINEQNANPLIVKERLGHEDIKTTLGIYGHLYTNTNFEVANKLTGLIKINTSSERKTKFQGNQSFQYNHSKNTKDTQ</sequence>
<dbReference type="InterPro" id="IPR011010">
    <property type="entry name" value="DNA_brk_join_enz"/>
</dbReference>
<dbReference type="InterPro" id="IPR028259">
    <property type="entry name" value="AP2-like_int_N"/>
</dbReference>
<dbReference type="Gene3D" id="1.10.150.130">
    <property type="match status" value="1"/>
</dbReference>
<dbReference type="InterPro" id="IPR010998">
    <property type="entry name" value="Integrase_recombinase_N"/>
</dbReference>
<dbReference type="GO" id="GO:0003677">
    <property type="term" value="F:DNA binding"/>
    <property type="evidence" value="ECO:0007669"/>
    <property type="project" value="UniProtKB-KW"/>
</dbReference>
<organism evidence="6 7">
    <name type="scientific">Sporolactobacillus shoreae</name>
    <dbReference type="NCBI Taxonomy" id="1465501"/>
    <lineage>
        <taxon>Bacteria</taxon>
        <taxon>Bacillati</taxon>
        <taxon>Bacillota</taxon>
        <taxon>Bacilli</taxon>
        <taxon>Bacillales</taxon>
        <taxon>Sporolactobacillaceae</taxon>
        <taxon>Sporolactobacillus</taxon>
    </lineage>
</organism>
<dbReference type="EMBL" id="SRJD01000028">
    <property type="protein sequence ID" value="TGA96245.1"/>
    <property type="molecule type" value="Genomic_DNA"/>
</dbReference>
<dbReference type="InterPro" id="IPR004107">
    <property type="entry name" value="Integrase_SAM-like_N"/>
</dbReference>
<keyword evidence="4" id="KW-0233">DNA recombination</keyword>
<dbReference type="RefSeq" id="WP_135349863.1">
    <property type="nucleotide sequence ID" value="NZ_SRJD01000028.1"/>
</dbReference>
<dbReference type="PANTHER" id="PTHR30349">
    <property type="entry name" value="PHAGE INTEGRASE-RELATED"/>
    <property type="match status" value="1"/>
</dbReference>
<keyword evidence="3" id="KW-0238">DNA-binding</keyword>
<dbReference type="Pfam" id="PF14657">
    <property type="entry name" value="Arm-DNA-bind_4"/>
    <property type="match status" value="1"/>
</dbReference>
<dbReference type="Gene3D" id="1.10.443.10">
    <property type="entry name" value="Intergrase catalytic core"/>
    <property type="match status" value="1"/>
</dbReference>
<comment type="caution">
    <text evidence="6">The sequence shown here is derived from an EMBL/GenBank/DDBJ whole genome shotgun (WGS) entry which is preliminary data.</text>
</comment>
<dbReference type="PROSITE" id="PS51898">
    <property type="entry name" value="TYR_RECOMBINASE"/>
    <property type="match status" value="1"/>
</dbReference>
<evidence type="ECO:0000256" key="1">
    <source>
        <dbReference type="ARBA" id="ARBA00008857"/>
    </source>
</evidence>
<name>A0A4Z0GJQ5_9BACL</name>
<accession>A0A4Z0GJQ5</accession>
<dbReference type="InterPro" id="IPR050090">
    <property type="entry name" value="Tyrosine_recombinase_XerCD"/>
</dbReference>
<feature type="domain" description="Tyr recombinase" evidence="5">
    <location>
        <begin position="169"/>
        <end position="365"/>
    </location>
</feature>
<dbReference type="Proteomes" id="UP000298347">
    <property type="component" value="Unassembled WGS sequence"/>
</dbReference>
<evidence type="ECO:0000313" key="6">
    <source>
        <dbReference type="EMBL" id="TGA96245.1"/>
    </source>
</evidence>
<dbReference type="AlphaFoldDB" id="A0A4Z0GJQ5"/>
<protein>
    <submittedName>
        <fullName evidence="6">Site-specific integrase</fullName>
    </submittedName>
</protein>
<dbReference type="InterPro" id="IPR002104">
    <property type="entry name" value="Integrase_catalytic"/>
</dbReference>
<dbReference type="Pfam" id="PF14659">
    <property type="entry name" value="Phage_int_SAM_3"/>
    <property type="match status" value="1"/>
</dbReference>
<proteinExistence type="inferred from homology"/>
<dbReference type="CDD" id="cd01189">
    <property type="entry name" value="INT_ICEBs1_C_like"/>
    <property type="match status" value="1"/>
</dbReference>
<keyword evidence="7" id="KW-1185">Reference proteome</keyword>
<dbReference type="OrthoDB" id="9803188at2"/>
<dbReference type="GO" id="GO:0006310">
    <property type="term" value="P:DNA recombination"/>
    <property type="evidence" value="ECO:0007669"/>
    <property type="project" value="UniProtKB-KW"/>
</dbReference>
<comment type="similarity">
    <text evidence="1">Belongs to the 'phage' integrase family.</text>
</comment>
<gene>
    <name evidence="6" type="ORF">E4665_16305</name>
</gene>
<evidence type="ECO:0000259" key="5">
    <source>
        <dbReference type="PROSITE" id="PS51898"/>
    </source>
</evidence>
<evidence type="ECO:0000313" key="7">
    <source>
        <dbReference type="Proteomes" id="UP000298347"/>
    </source>
</evidence>
<dbReference type="Pfam" id="PF00589">
    <property type="entry name" value="Phage_integrase"/>
    <property type="match status" value="1"/>
</dbReference>
<evidence type="ECO:0000256" key="2">
    <source>
        <dbReference type="ARBA" id="ARBA00022908"/>
    </source>
</evidence>
<dbReference type="PANTHER" id="PTHR30349:SF64">
    <property type="entry name" value="PROPHAGE INTEGRASE INTD-RELATED"/>
    <property type="match status" value="1"/>
</dbReference>
<dbReference type="SUPFAM" id="SSF56349">
    <property type="entry name" value="DNA breaking-rejoining enzymes"/>
    <property type="match status" value="1"/>
</dbReference>
<dbReference type="InterPro" id="IPR013762">
    <property type="entry name" value="Integrase-like_cat_sf"/>
</dbReference>
<reference evidence="6 7" key="1">
    <citation type="journal article" date="2015" name="Int. J. Syst. Evol. Microbiol.">
        <title>Sporolactobacillus shoreae sp. nov. and Sporolactobacillus spathodeae sp. nov., two spore-forming lactic acid bacteria isolated from tree barks in Thailand.</title>
        <authorList>
            <person name="Thamacharoensuk T."/>
            <person name="Kitahara M."/>
            <person name="Ohkuma M."/>
            <person name="Thongchul N."/>
            <person name="Tanasupawat S."/>
        </authorList>
    </citation>
    <scope>NUCLEOTIDE SEQUENCE [LARGE SCALE GENOMIC DNA]</scope>
    <source>
        <strain evidence="6 7">BK92</strain>
    </source>
</reference>
<evidence type="ECO:0000256" key="3">
    <source>
        <dbReference type="ARBA" id="ARBA00023125"/>
    </source>
</evidence>
<evidence type="ECO:0000256" key="4">
    <source>
        <dbReference type="ARBA" id="ARBA00023172"/>
    </source>
</evidence>